<dbReference type="EMBL" id="JACHFR010000003">
    <property type="protein sequence ID" value="MBB5219662.1"/>
    <property type="molecule type" value="Genomic_DNA"/>
</dbReference>
<keyword evidence="2" id="KW-1185">Reference proteome</keyword>
<protein>
    <submittedName>
        <fullName evidence="1">Uncharacterized protein</fullName>
    </submittedName>
</protein>
<sequence length="56" mass="6764">MITSKKLTAERIAEIEKVPITYDEDSPKFTKEELQEFVPYHKEYFDITLKKDIRQE</sequence>
<evidence type="ECO:0000313" key="2">
    <source>
        <dbReference type="Proteomes" id="UP000578697"/>
    </source>
</evidence>
<dbReference type="RefSeq" id="WP_246428915.1">
    <property type="nucleotide sequence ID" value="NZ_JACHFR010000003.1"/>
</dbReference>
<evidence type="ECO:0000313" key="1">
    <source>
        <dbReference type="EMBL" id="MBB5219662.1"/>
    </source>
</evidence>
<organism evidence="1 2">
    <name type="scientific">Treponema rectale</name>
    <dbReference type="NCBI Taxonomy" id="744512"/>
    <lineage>
        <taxon>Bacteria</taxon>
        <taxon>Pseudomonadati</taxon>
        <taxon>Spirochaetota</taxon>
        <taxon>Spirochaetia</taxon>
        <taxon>Spirochaetales</taxon>
        <taxon>Treponemataceae</taxon>
        <taxon>Treponema</taxon>
    </lineage>
</organism>
<name>A0A840SJX7_9SPIR</name>
<proteinExistence type="predicted"/>
<reference evidence="1 2" key="1">
    <citation type="submission" date="2020-08" db="EMBL/GenBank/DDBJ databases">
        <title>Genomic Encyclopedia of Type Strains, Phase IV (KMG-IV): sequencing the most valuable type-strain genomes for metagenomic binning, comparative biology and taxonomic classification.</title>
        <authorList>
            <person name="Goeker M."/>
        </authorList>
    </citation>
    <scope>NUCLEOTIDE SEQUENCE [LARGE SCALE GENOMIC DNA]</scope>
    <source>
        <strain evidence="1 2">DSM 103679</strain>
    </source>
</reference>
<accession>A0A840SJX7</accession>
<dbReference type="Proteomes" id="UP000578697">
    <property type="component" value="Unassembled WGS sequence"/>
</dbReference>
<dbReference type="AlphaFoldDB" id="A0A840SJX7"/>
<gene>
    <name evidence="1" type="ORF">HNP77_002044</name>
</gene>
<comment type="caution">
    <text evidence="1">The sequence shown here is derived from an EMBL/GenBank/DDBJ whole genome shotgun (WGS) entry which is preliminary data.</text>
</comment>